<dbReference type="InterPro" id="IPR050172">
    <property type="entry name" value="SsuD_RutA_monooxygenase"/>
</dbReference>
<evidence type="ECO:0000256" key="4">
    <source>
        <dbReference type="ARBA" id="ARBA00023033"/>
    </source>
</evidence>
<dbReference type="RefSeq" id="WP_331709590.1">
    <property type="nucleotide sequence ID" value="NZ_LRIE01000065.1"/>
</dbReference>
<keyword evidence="4 6" id="KW-0503">Monooxygenase</keyword>
<keyword evidence="2" id="KW-0288">FMN</keyword>
<sequence>MGLKFGFVGSFGSASELVSMAREAEEHGWDGYFTWDGISLPGMEGYDPWGILAAAAVQTERVTLGALVFALPRRRPWELARQALTVDHLSGGRLVLPAGVGVLDDAGFSAVPGQFTSLRERAELLDDVLAFLERSWSGEAFSFDGKHISTGEMTISPQPVNGRIPVWPVGVFPSEKSMSRAVRWDGVTVQLRGDRGMDSLTPDETREVATWVAEHRDPSAGPFELVVQRDFVTDLDAAAQDARALEAAGATWWIEAGWDPSKVTAESQLARIRQGPPRP</sequence>
<dbReference type="EC" id="1.14.13.131" evidence="6"/>
<dbReference type="SUPFAM" id="SSF51679">
    <property type="entry name" value="Bacterial luciferase-like"/>
    <property type="match status" value="1"/>
</dbReference>
<comment type="caution">
    <text evidence="6">The sequence shown here is derived from an EMBL/GenBank/DDBJ whole genome shotgun (WGS) entry which is preliminary data.</text>
</comment>
<dbReference type="InterPro" id="IPR011251">
    <property type="entry name" value="Luciferase-like_dom"/>
</dbReference>
<evidence type="ECO:0000256" key="2">
    <source>
        <dbReference type="ARBA" id="ARBA00022643"/>
    </source>
</evidence>
<evidence type="ECO:0000259" key="5">
    <source>
        <dbReference type="Pfam" id="PF00296"/>
    </source>
</evidence>
<dbReference type="PANTHER" id="PTHR42847">
    <property type="entry name" value="ALKANESULFONATE MONOOXYGENASE"/>
    <property type="match status" value="1"/>
</dbReference>
<gene>
    <name evidence="6" type="primary">dmoA</name>
    <name evidence="6" type="ORF">OJAG_14870</name>
</gene>
<dbReference type="STRING" id="43678.OJAG_14870"/>
<dbReference type="Gene3D" id="3.20.20.30">
    <property type="entry name" value="Luciferase-like domain"/>
    <property type="match status" value="1"/>
</dbReference>
<evidence type="ECO:0000256" key="1">
    <source>
        <dbReference type="ARBA" id="ARBA00022630"/>
    </source>
</evidence>
<reference evidence="6 7" key="1">
    <citation type="submission" date="2016-01" db="EMBL/GenBank/DDBJ databases">
        <title>Genome sequence of Oerskovia enterophila VJag, an agar and cellulose degrading bacterium.</title>
        <authorList>
            <person name="Poehlein A."/>
            <person name="Jag V."/>
            <person name="Bengelsdorf F."/>
            <person name="Duerre P."/>
            <person name="Daniel R."/>
        </authorList>
    </citation>
    <scope>NUCLEOTIDE SEQUENCE [LARGE SCALE GENOMIC DNA]</scope>
    <source>
        <strain evidence="6 7">VJag</strain>
    </source>
</reference>
<evidence type="ECO:0000313" key="7">
    <source>
        <dbReference type="Proteomes" id="UP000076447"/>
    </source>
</evidence>
<evidence type="ECO:0000313" key="6">
    <source>
        <dbReference type="EMBL" id="KZM35786.1"/>
    </source>
</evidence>
<feature type="domain" description="Luciferase-like" evidence="5">
    <location>
        <begin position="13"/>
        <end position="250"/>
    </location>
</feature>
<protein>
    <submittedName>
        <fullName evidence="6">Dimethyl-sulfide monooxygenase</fullName>
        <ecNumber evidence="6">1.14.13.131</ecNumber>
    </submittedName>
</protein>
<keyword evidence="1" id="KW-0285">Flavoprotein</keyword>
<evidence type="ECO:0000256" key="3">
    <source>
        <dbReference type="ARBA" id="ARBA00023002"/>
    </source>
</evidence>
<dbReference type="GO" id="GO:0018633">
    <property type="term" value="F:dimethyl sulfide monooxygenase activity"/>
    <property type="evidence" value="ECO:0007669"/>
    <property type="project" value="UniProtKB-EC"/>
</dbReference>
<dbReference type="EMBL" id="LRIE01000065">
    <property type="protein sequence ID" value="KZM35786.1"/>
    <property type="molecule type" value="Genomic_DNA"/>
</dbReference>
<dbReference type="Pfam" id="PF00296">
    <property type="entry name" value="Bac_luciferase"/>
    <property type="match status" value="1"/>
</dbReference>
<dbReference type="PATRIC" id="fig|43678.3.peg.1555"/>
<dbReference type="AlphaFoldDB" id="A0A163RX46"/>
<name>A0A163RX46_9CELL</name>
<dbReference type="GO" id="GO:0046306">
    <property type="term" value="P:alkanesulfonate catabolic process"/>
    <property type="evidence" value="ECO:0007669"/>
    <property type="project" value="TreeGrafter"/>
</dbReference>
<dbReference type="InterPro" id="IPR036661">
    <property type="entry name" value="Luciferase-like_sf"/>
</dbReference>
<dbReference type="PANTHER" id="PTHR42847:SF4">
    <property type="entry name" value="ALKANESULFONATE MONOOXYGENASE-RELATED"/>
    <property type="match status" value="1"/>
</dbReference>
<dbReference type="GO" id="GO:0008726">
    <property type="term" value="F:alkanesulfonate monooxygenase activity"/>
    <property type="evidence" value="ECO:0007669"/>
    <property type="project" value="TreeGrafter"/>
</dbReference>
<accession>A0A163RX46</accession>
<proteinExistence type="predicted"/>
<organism evidence="6 7">
    <name type="scientific">Oerskovia enterophila</name>
    <dbReference type="NCBI Taxonomy" id="43678"/>
    <lineage>
        <taxon>Bacteria</taxon>
        <taxon>Bacillati</taxon>
        <taxon>Actinomycetota</taxon>
        <taxon>Actinomycetes</taxon>
        <taxon>Micrococcales</taxon>
        <taxon>Cellulomonadaceae</taxon>
        <taxon>Oerskovia</taxon>
    </lineage>
</organism>
<keyword evidence="3 6" id="KW-0560">Oxidoreductase</keyword>
<dbReference type="Proteomes" id="UP000076447">
    <property type="component" value="Unassembled WGS sequence"/>
</dbReference>